<dbReference type="Gene3D" id="3.90.70.10">
    <property type="entry name" value="Cysteine proteinases"/>
    <property type="match status" value="1"/>
</dbReference>
<dbReference type="FunFam" id="3.90.70.10:FF:000007">
    <property type="entry name" value="Probable ubiquitin carboxyl-terminal hydrolase FAF-X"/>
    <property type="match status" value="1"/>
</dbReference>
<comment type="similarity">
    <text evidence="2">Belongs to the peptidase C19 family.</text>
</comment>
<dbReference type="PANTHER" id="PTHR24006">
    <property type="entry name" value="UBIQUITIN CARBOXYL-TERMINAL HYDROLASE"/>
    <property type="match status" value="1"/>
</dbReference>
<dbReference type="InterPro" id="IPR001394">
    <property type="entry name" value="Peptidase_C19_UCH"/>
</dbReference>
<dbReference type="PANTHER" id="PTHR24006:SF925">
    <property type="entry name" value="UBIQUITINYL HYDROLASE 1"/>
    <property type="match status" value="1"/>
</dbReference>
<dbReference type="GO" id="GO:0016477">
    <property type="term" value="P:cell migration"/>
    <property type="evidence" value="ECO:0007669"/>
    <property type="project" value="TreeGrafter"/>
</dbReference>
<evidence type="ECO:0000256" key="2">
    <source>
        <dbReference type="ARBA" id="ARBA00009085"/>
    </source>
</evidence>
<keyword evidence="4" id="KW-0597">Phosphoprotein</keyword>
<accession>A0AAV8YJF7</accession>
<dbReference type="GO" id="GO:0005634">
    <property type="term" value="C:nucleus"/>
    <property type="evidence" value="ECO:0007669"/>
    <property type="project" value="TreeGrafter"/>
</dbReference>
<keyword evidence="6" id="KW-0833">Ubl conjugation pathway</keyword>
<dbReference type="SUPFAM" id="SSF54001">
    <property type="entry name" value="Cysteine proteinases"/>
    <property type="match status" value="1"/>
</dbReference>
<name>A0AAV8YJF7_9CUCU</name>
<feature type="region of interest" description="Disordered" evidence="9">
    <location>
        <begin position="953"/>
        <end position="977"/>
    </location>
</feature>
<dbReference type="Pfam" id="PF25010">
    <property type="entry name" value="ARM_UBP24_USP9X-Y"/>
    <property type="match status" value="1"/>
</dbReference>
<comment type="catalytic activity">
    <reaction evidence="1">
        <text>Thiol-dependent hydrolysis of ester, thioester, amide, peptide and isopeptide bonds formed by the C-terminal Gly of ubiquitin (a 76-residue protein attached to proteins as an intracellular targeting signal).</text>
        <dbReference type="EC" id="3.4.19.12"/>
    </reaction>
</comment>
<dbReference type="InterPro" id="IPR016024">
    <property type="entry name" value="ARM-type_fold"/>
</dbReference>
<keyword evidence="5" id="KW-0645">Protease</keyword>
<protein>
    <recommendedName>
        <fullName evidence="3">ubiquitinyl hydrolase 1</fullName>
        <ecNumber evidence="3">3.4.19.12</ecNumber>
    </recommendedName>
</protein>
<dbReference type="GO" id="GO:0005829">
    <property type="term" value="C:cytosol"/>
    <property type="evidence" value="ECO:0007669"/>
    <property type="project" value="TreeGrafter"/>
</dbReference>
<dbReference type="InterPro" id="IPR018200">
    <property type="entry name" value="USP_CS"/>
</dbReference>
<dbReference type="PROSITE" id="PS50235">
    <property type="entry name" value="USP_3"/>
    <property type="match status" value="1"/>
</dbReference>
<evidence type="ECO:0000313" key="11">
    <source>
        <dbReference type="EMBL" id="KAJ8951856.1"/>
    </source>
</evidence>
<dbReference type="InterPro" id="IPR038765">
    <property type="entry name" value="Papain-like_cys_pep_sf"/>
</dbReference>
<dbReference type="CDD" id="cd02659">
    <property type="entry name" value="peptidase_C19C"/>
    <property type="match status" value="1"/>
</dbReference>
<dbReference type="PROSITE" id="PS00972">
    <property type="entry name" value="USP_1"/>
    <property type="match status" value="1"/>
</dbReference>
<evidence type="ECO:0000256" key="7">
    <source>
        <dbReference type="ARBA" id="ARBA00022801"/>
    </source>
</evidence>
<evidence type="ECO:0000256" key="4">
    <source>
        <dbReference type="ARBA" id="ARBA00022553"/>
    </source>
</evidence>
<dbReference type="EMBL" id="JAPWTK010000078">
    <property type="protein sequence ID" value="KAJ8951856.1"/>
    <property type="molecule type" value="Genomic_DNA"/>
</dbReference>
<dbReference type="Proteomes" id="UP001162162">
    <property type="component" value="Unassembled WGS sequence"/>
</dbReference>
<keyword evidence="8" id="KW-0788">Thiol protease</keyword>
<dbReference type="Pfam" id="PF00443">
    <property type="entry name" value="UCH"/>
    <property type="match status" value="1"/>
</dbReference>
<comment type="caution">
    <text evidence="11">The sequence shown here is derived from an EMBL/GenBank/DDBJ whole genome shotgun (WGS) entry which is preliminary data.</text>
</comment>
<gene>
    <name evidence="11" type="ORF">NQ318_019832</name>
</gene>
<feature type="region of interest" description="Disordered" evidence="9">
    <location>
        <begin position="163"/>
        <end position="189"/>
    </location>
</feature>
<evidence type="ECO:0000256" key="9">
    <source>
        <dbReference type="SAM" id="MobiDB-lite"/>
    </source>
</evidence>
<evidence type="ECO:0000259" key="10">
    <source>
        <dbReference type="PROSITE" id="PS50235"/>
    </source>
</evidence>
<feature type="domain" description="USP" evidence="10">
    <location>
        <begin position="1516"/>
        <end position="1891"/>
    </location>
</feature>
<dbReference type="Pfam" id="PF22900">
    <property type="entry name" value="UCH_UBL1"/>
    <property type="match status" value="1"/>
</dbReference>
<keyword evidence="7" id="KW-0378">Hydrolase</keyword>
<dbReference type="InterPro" id="IPR021905">
    <property type="entry name" value="DUF3517"/>
</dbReference>
<reference evidence="11" key="1">
    <citation type="journal article" date="2023" name="Insect Mol. Biol.">
        <title>Genome sequencing provides insights into the evolution of gene families encoding plant cell wall-degrading enzymes in longhorned beetles.</title>
        <authorList>
            <person name="Shin N.R."/>
            <person name="Okamura Y."/>
            <person name="Kirsch R."/>
            <person name="Pauchet Y."/>
        </authorList>
    </citation>
    <scope>NUCLEOTIDE SEQUENCE</scope>
    <source>
        <strain evidence="11">AMC_N1</strain>
    </source>
</reference>
<organism evidence="11 12">
    <name type="scientific">Aromia moschata</name>
    <dbReference type="NCBI Taxonomy" id="1265417"/>
    <lineage>
        <taxon>Eukaryota</taxon>
        <taxon>Metazoa</taxon>
        <taxon>Ecdysozoa</taxon>
        <taxon>Arthropoda</taxon>
        <taxon>Hexapoda</taxon>
        <taxon>Insecta</taxon>
        <taxon>Pterygota</taxon>
        <taxon>Neoptera</taxon>
        <taxon>Endopterygota</taxon>
        <taxon>Coleoptera</taxon>
        <taxon>Polyphaga</taxon>
        <taxon>Cucujiformia</taxon>
        <taxon>Chrysomeloidea</taxon>
        <taxon>Cerambycidae</taxon>
        <taxon>Cerambycinae</taxon>
        <taxon>Callichromatini</taxon>
        <taxon>Aromia</taxon>
    </lineage>
</organism>
<dbReference type="GO" id="GO:0004843">
    <property type="term" value="F:cysteine-type deubiquitinase activity"/>
    <property type="evidence" value="ECO:0007669"/>
    <property type="project" value="UniProtKB-EC"/>
</dbReference>
<evidence type="ECO:0000256" key="1">
    <source>
        <dbReference type="ARBA" id="ARBA00000707"/>
    </source>
</evidence>
<dbReference type="InterPro" id="IPR056850">
    <property type="entry name" value="ARM_UBP34_24_USP9X_Y"/>
</dbReference>
<dbReference type="Pfam" id="PF12030">
    <property type="entry name" value="DUF3517"/>
    <property type="match status" value="1"/>
</dbReference>
<evidence type="ECO:0000256" key="5">
    <source>
        <dbReference type="ARBA" id="ARBA00022670"/>
    </source>
</evidence>
<dbReference type="PROSITE" id="PS00973">
    <property type="entry name" value="USP_2"/>
    <property type="match status" value="1"/>
</dbReference>
<evidence type="ECO:0000313" key="12">
    <source>
        <dbReference type="Proteomes" id="UP001162162"/>
    </source>
</evidence>
<dbReference type="InterPro" id="IPR028889">
    <property type="entry name" value="USP"/>
</dbReference>
<keyword evidence="12" id="KW-1185">Reference proteome</keyword>
<sequence length="2294" mass="259120">MTIATRGQGITGDTIETQGSAPGPSDAANDELQTENAEPDFPRDKLASLDEKISNLRWVVPVLPDQELECLLKVSIDLAKKNLDTRSDACQRFFREGLTVSFTKILTDDAVSSWKPNIHCCINQNCQKLVELCVAKLPHDWFPLLDLLAMVLNPNNKFHSFNSSRQSETAGPASSLTEEEMFARPSSDPRNPRGWLVDLINRFGELGGFQLLLERFQGGKNLSVSVVFALLRPFGLCYEFLTPHTINKYILPVLEMIPGILDKLTDDELKREAKNEQKSDIVSAIIKSAKNLASRVPGQEELIRTLEGFRLTMILRQLQISSFNGKMNALNEINKVISSVTYYPNRHHGMEEEEYLTPERMAKWINENKVLEIVLRDSLHQPQYVEKLEKILRFVIKERALSLSDLDAVWAAQVGKHEAIVKNVHDLLAKLAWDFSAEQLDHLFECFQNSWTSASKRQRERLLELIRRLAEDDKDGVMAHKVLTLFWNLAHAEDVPTEIMDQALAAHVKILDYSCSQERDAQKTVWLDKCVDELKNGEKWVLPALKQIREICTLYEQNTNGGHAQRSHHIYYRQEVIERLQSQHSLVILVTNSLTGYMDRLRALHKERPELTSETYVPDGRYCHALQVQERLNFLRFLLKDGQLWLCAEQAKQIWQCLAENAVFQSDREACFKWFSKLMGEEPDLDPGINKDFFENNILQIDPVLLTESGIKCFERFFKAVNTKENKLKVKRRSLLTEDPDLIGLEYLWKVVTLCADDIAARAVELLREVSTNLGPRLLQSQLEFHENYITECYDRLRAHYDTVTVLQRSPVGDKELDAGQIPNRVRAEAVKMCRVMRVLHEYVSECDNAFVGERKVLPLHRACHGKHLALIIRFSSPSRQVEDLELYTHSNDTLASLRKYILRRIKPGVHCKLELFVNGEPLDPADDRKLLSQVPIRDKMLISAKVTQINSNMASSQDSSSDSSTSSPQHPYDGPNVEAENLLPGVLMAQQHVYAQFFCQLMALGSSLDFPLLRDSGHALLQLMPCDVATMERLRALFTAPGEQNVTMDGMFFGASPAEVLYNLEVLYAMLMPALDTLSDKSYEFQYSFITSGEAHVFLEMLTKNNFMSSADNPTRRSAYLVVLKICKLILTSVAHVLVRLSEDHTPPENEPMNENTTTPGMYLRQALRNVPGHSDHLLRQVSIKLSQGLAQLMVAETGSTGQAQALFSQALNWELPDLATTLALVRLVWAASSDNLAALNASPETLHSLSDPGNQKAPADLDNDDILLCKEALELLSTAVVLNPSSLEHLYQDNWWPYFITDLVLLNPSCAVRIAAAEQLIIICTCGAASRLALQLIAPLLFSLLNTLVIENANTSHEFFQLLCRLVNVAYLVGCPLAGAEGLLASEVAWLRRARDKNDVLIEGHLGLAKELLSFMSTEQKCELGSAESGSLIAELLEDFLFPASKLMLQLNRTGQLGEDPAIPVCDTPQTQAAAFDLLISLCLNCVQNYKQLTSIAEWDYLPAVGPRPFQGFVGLKNAGATCYMNSVLQQLYMVDSIKEGILAAEGAATDPNEDFTGEERMDLDVDCADERNCLDDNRKDYNVGILKQVQAIFGHLACSRLQYYVPRGLWRHFKLQGEPVNLREQQDAVEFFMSLVESLDEALKTLGHEQIMSKILGGSYSDQKICKGCPHRYSKEEPFSVISVDIRNHSSLQDSMEQYVKGELLEGADAYHCEKCAKKVVTVKRLCVKKLPPILGIQLKRFEYDFERVCAIKFNDYFEFPRELDMEPYTVSGLAKIEGEIIDCDLDPSASEVCTRYRLSGIVVHSGQASGGHYYSYIRSRDPSGEVRWYKFDDGDVSECRMGEDEEMKVQCFGGDYMGEVFDPMLKRTTYRRQKRWWNAYMLFYTRHDVEEEAVTKSLNQLTISGTRKETHLKMPVAIENSIRKQNIKFLHHRSQFSLEYFSFVRKLATSCAQASPRHGQGLTSELLEQQYLLSVQLVSNFLFHTGWHTKKNLRGPAMEWCDVLCLHLRTSPTIRSWFAHNMLFGHMSRFCEYLLSCPINEVRSAFIKIVVLLAHFSINDGPSPAPPAIGNNDPSASLSDHILWALLTLLHREVSEHGRHLPHYCTVFHMYANQGIQEKAQLLRMNVPATFMLVALDEGPGPAIKYQYTELGKLNQLVSCLVRCCDVSGKCQSSNGGPVLPNPYRDPTCPDYIMPISPQAAEILFNRTRFYFMALYIVLAVPSKGVGHIRSAEEPRQGRNRDLRFPGTDALRGNALLGFVYALMGQGSNLVLCRVRKVRRNAGSASLSER</sequence>
<dbReference type="InterPro" id="IPR055176">
    <property type="entry name" value="UBP24/USP9X/USP9Y_UBL"/>
</dbReference>
<dbReference type="SUPFAM" id="SSF48371">
    <property type="entry name" value="ARM repeat"/>
    <property type="match status" value="2"/>
</dbReference>
<feature type="region of interest" description="Disordered" evidence="9">
    <location>
        <begin position="1"/>
        <end position="41"/>
    </location>
</feature>
<dbReference type="InterPro" id="IPR050164">
    <property type="entry name" value="Peptidase_C19"/>
</dbReference>
<feature type="compositionally biased region" description="Polar residues" evidence="9">
    <location>
        <begin position="163"/>
        <end position="176"/>
    </location>
</feature>
<evidence type="ECO:0000256" key="6">
    <source>
        <dbReference type="ARBA" id="ARBA00022786"/>
    </source>
</evidence>
<proteinExistence type="inferred from homology"/>
<feature type="compositionally biased region" description="Low complexity" evidence="9">
    <location>
        <begin position="956"/>
        <end position="968"/>
    </location>
</feature>
<dbReference type="GO" id="GO:0006508">
    <property type="term" value="P:proteolysis"/>
    <property type="evidence" value="ECO:0007669"/>
    <property type="project" value="UniProtKB-KW"/>
</dbReference>
<dbReference type="EC" id="3.4.19.12" evidence="3"/>
<dbReference type="GO" id="GO:0016579">
    <property type="term" value="P:protein deubiquitination"/>
    <property type="evidence" value="ECO:0007669"/>
    <property type="project" value="InterPro"/>
</dbReference>
<evidence type="ECO:0000256" key="8">
    <source>
        <dbReference type="ARBA" id="ARBA00022807"/>
    </source>
</evidence>
<evidence type="ECO:0000256" key="3">
    <source>
        <dbReference type="ARBA" id="ARBA00012759"/>
    </source>
</evidence>